<organism evidence="1 2">
    <name type="scientific">Campylobacter coli 80352</name>
    <dbReference type="NCBI Taxonomy" id="887288"/>
    <lineage>
        <taxon>Bacteria</taxon>
        <taxon>Pseudomonadati</taxon>
        <taxon>Campylobacterota</taxon>
        <taxon>Epsilonproteobacteria</taxon>
        <taxon>Campylobacterales</taxon>
        <taxon>Campylobacteraceae</taxon>
        <taxon>Campylobacter</taxon>
    </lineage>
</organism>
<proteinExistence type="predicted"/>
<evidence type="ECO:0000313" key="2">
    <source>
        <dbReference type="Proteomes" id="UP000005511"/>
    </source>
</evidence>
<dbReference type="RefSeq" id="WP_002777422.1">
    <property type="nucleotide sequence ID" value="NZ_AIMT01000005.1"/>
</dbReference>
<protein>
    <submittedName>
        <fullName evidence="1">Uncharacterized protein</fullName>
    </submittedName>
</protein>
<accession>A0ABN0ES37</accession>
<name>A0ABN0ES37_CAMCO</name>
<dbReference type="EMBL" id="AIMT01000005">
    <property type="protein sequence ID" value="EIA66533.1"/>
    <property type="molecule type" value="Genomic_DNA"/>
</dbReference>
<gene>
    <name evidence="1" type="ORF">cco14_00662</name>
</gene>
<dbReference type="Proteomes" id="UP000005511">
    <property type="component" value="Unassembled WGS sequence"/>
</dbReference>
<sequence>MAGREGKNDIFVDAVGLELLYIKPNGFYIKLDLAKAAYKYEADGKKEEIDSIQVWDFIFKAFKSILQPRNFIAL</sequence>
<comment type="caution">
    <text evidence="1">The sequence shown here is derived from an EMBL/GenBank/DDBJ whole genome shotgun (WGS) entry which is preliminary data.</text>
</comment>
<evidence type="ECO:0000313" key="1">
    <source>
        <dbReference type="EMBL" id="EIA66533.1"/>
    </source>
</evidence>
<keyword evidence="2" id="KW-1185">Reference proteome</keyword>
<reference evidence="1 2" key="1">
    <citation type="submission" date="2010-09" db="EMBL/GenBank/DDBJ databases">
        <authorList>
            <person name="Richards V."/>
            <person name="Lefebure T."/>
            <person name="Suzuki H."/>
            <person name="Pavinski Bitar P."/>
            <person name="Stanhope M."/>
        </authorList>
    </citation>
    <scope>NUCLEOTIDE SEQUENCE [LARGE SCALE GENOMIC DNA]</scope>
    <source>
        <strain evidence="1 2">80352</strain>
    </source>
</reference>